<dbReference type="SUPFAM" id="SSF54427">
    <property type="entry name" value="NTF2-like"/>
    <property type="match status" value="1"/>
</dbReference>
<keyword evidence="8" id="KW-1185">Reference proteome</keyword>
<dbReference type="Gene3D" id="3.10.450.230">
    <property type="entry name" value="VirB8 protein"/>
    <property type="match status" value="1"/>
</dbReference>
<keyword evidence="2 5" id="KW-0812">Transmembrane</keyword>
<name>A0A916WAI1_9BACT</name>
<keyword evidence="4 5" id="KW-0472">Membrane</keyword>
<gene>
    <name evidence="7" type="ORF">GCM10011507_34330</name>
</gene>
<reference evidence="7" key="2">
    <citation type="submission" date="2020-09" db="EMBL/GenBank/DDBJ databases">
        <authorList>
            <person name="Sun Q."/>
            <person name="Zhou Y."/>
        </authorList>
    </citation>
    <scope>NUCLEOTIDE SEQUENCE</scope>
    <source>
        <strain evidence="7">CGMCC 1.15447</strain>
    </source>
</reference>
<feature type="domain" description="Bacterial virulence protein VirB8" evidence="6">
    <location>
        <begin position="21"/>
        <end position="222"/>
    </location>
</feature>
<evidence type="ECO:0000256" key="4">
    <source>
        <dbReference type="ARBA" id="ARBA00023136"/>
    </source>
</evidence>
<evidence type="ECO:0000313" key="7">
    <source>
        <dbReference type="EMBL" id="GGA80226.1"/>
    </source>
</evidence>
<sequence>MTKRKHELRTTDAGRRFLELYSEPVVANSYLKVALLVLSAVTVVMLVLLYRAQTSALHLKPLIISVADTGRGQVVAYTDFSHIPVERVSKYYLARWAELYYGRNHATLQRDFAESLSFLSDDLQASTMARVNNEKTLQAFLLDPGAPNVDIEISAVVLEDTRQSPYRARVEFEKVFYSPGSHEEQRRERWTANVVYDFRSQVPNAMLLTNPLGLVITYIHQDQAFEE</sequence>
<accession>A0A916WAI1</accession>
<dbReference type="GO" id="GO:0016020">
    <property type="term" value="C:membrane"/>
    <property type="evidence" value="ECO:0007669"/>
    <property type="project" value="UniProtKB-SubCell"/>
</dbReference>
<dbReference type="Pfam" id="PF04335">
    <property type="entry name" value="VirB8"/>
    <property type="match status" value="1"/>
</dbReference>
<proteinExistence type="predicted"/>
<dbReference type="RefSeq" id="WP_188760778.1">
    <property type="nucleotide sequence ID" value="NZ_BMJB01000005.1"/>
</dbReference>
<evidence type="ECO:0000313" key="8">
    <source>
        <dbReference type="Proteomes" id="UP000648801"/>
    </source>
</evidence>
<dbReference type="AlphaFoldDB" id="A0A916WAI1"/>
<dbReference type="EMBL" id="BMJB01000005">
    <property type="protein sequence ID" value="GGA80226.1"/>
    <property type="molecule type" value="Genomic_DNA"/>
</dbReference>
<dbReference type="InterPro" id="IPR007430">
    <property type="entry name" value="VirB8"/>
</dbReference>
<feature type="transmembrane region" description="Helical" evidence="5">
    <location>
        <begin position="30"/>
        <end position="50"/>
    </location>
</feature>
<keyword evidence="3 5" id="KW-1133">Transmembrane helix</keyword>
<reference evidence="7" key="1">
    <citation type="journal article" date="2014" name="Int. J. Syst. Evol. Microbiol.">
        <title>Complete genome sequence of Corynebacterium casei LMG S-19264T (=DSM 44701T), isolated from a smear-ripened cheese.</title>
        <authorList>
            <consortium name="US DOE Joint Genome Institute (JGI-PGF)"/>
            <person name="Walter F."/>
            <person name="Albersmeier A."/>
            <person name="Kalinowski J."/>
            <person name="Ruckert C."/>
        </authorList>
    </citation>
    <scope>NUCLEOTIDE SEQUENCE</scope>
    <source>
        <strain evidence="7">CGMCC 1.15447</strain>
    </source>
</reference>
<evidence type="ECO:0000256" key="3">
    <source>
        <dbReference type="ARBA" id="ARBA00022989"/>
    </source>
</evidence>
<comment type="caution">
    <text evidence="7">The sequence shown here is derived from an EMBL/GenBank/DDBJ whole genome shotgun (WGS) entry which is preliminary data.</text>
</comment>
<dbReference type="InterPro" id="IPR032710">
    <property type="entry name" value="NTF2-like_dom_sf"/>
</dbReference>
<protein>
    <recommendedName>
        <fullName evidence="6">Bacterial virulence protein VirB8 domain-containing protein</fullName>
    </recommendedName>
</protein>
<evidence type="ECO:0000256" key="1">
    <source>
        <dbReference type="ARBA" id="ARBA00004167"/>
    </source>
</evidence>
<comment type="subcellular location">
    <subcellularLocation>
        <location evidence="1">Membrane</location>
        <topology evidence="1">Single-pass membrane protein</topology>
    </subcellularLocation>
</comment>
<evidence type="ECO:0000256" key="5">
    <source>
        <dbReference type="SAM" id="Phobius"/>
    </source>
</evidence>
<organism evidence="7 8">
    <name type="scientific">Edaphobacter acidisoli</name>
    <dbReference type="NCBI Taxonomy" id="2040573"/>
    <lineage>
        <taxon>Bacteria</taxon>
        <taxon>Pseudomonadati</taxon>
        <taxon>Acidobacteriota</taxon>
        <taxon>Terriglobia</taxon>
        <taxon>Terriglobales</taxon>
        <taxon>Acidobacteriaceae</taxon>
        <taxon>Edaphobacter</taxon>
    </lineage>
</organism>
<dbReference type="Proteomes" id="UP000648801">
    <property type="component" value="Unassembled WGS sequence"/>
</dbReference>
<evidence type="ECO:0000256" key="2">
    <source>
        <dbReference type="ARBA" id="ARBA00022692"/>
    </source>
</evidence>
<evidence type="ECO:0000259" key="6">
    <source>
        <dbReference type="Pfam" id="PF04335"/>
    </source>
</evidence>